<evidence type="ECO:0000313" key="2">
    <source>
        <dbReference type="EMBL" id="GAP88287.2"/>
    </source>
</evidence>
<proteinExistence type="predicted"/>
<evidence type="ECO:0000259" key="1">
    <source>
        <dbReference type="Pfam" id="PF06985"/>
    </source>
</evidence>
<dbReference type="OMA" id="WINECTS"/>
<name>A0A1W2TJA4_ROSNE</name>
<keyword evidence="3" id="KW-1185">Reference proteome</keyword>
<organism evidence="2">
    <name type="scientific">Rosellinia necatrix</name>
    <name type="common">White root-rot fungus</name>
    <dbReference type="NCBI Taxonomy" id="77044"/>
    <lineage>
        <taxon>Eukaryota</taxon>
        <taxon>Fungi</taxon>
        <taxon>Dikarya</taxon>
        <taxon>Ascomycota</taxon>
        <taxon>Pezizomycotina</taxon>
        <taxon>Sordariomycetes</taxon>
        <taxon>Xylariomycetidae</taxon>
        <taxon>Xylariales</taxon>
        <taxon>Xylariaceae</taxon>
        <taxon>Rosellinia</taxon>
    </lineage>
</organism>
<dbReference type="PANTHER" id="PTHR33112:SF9">
    <property type="entry name" value="HETEROKARYON INCOMPATIBILITY DOMAIN-CONTAINING PROTEIN"/>
    <property type="match status" value="1"/>
</dbReference>
<protein>
    <submittedName>
        <fullName evidence="2">Putative tol protein</fullName>
    </submittedName>
</protein>
<dbReference type="PANTHER" id="PTHR33112">
    <property type="entry name" value="DOMAIN PROTEIN, PUTATIVE-RELATED"/>
    <property type="match status" value="1"/>
</dbReference>
<accession>A0A1W2TJA4</accession>
<feature type="domain" description="Heterokaryon incompatibility" evidence="1">
    <location>
        <begin position="195"/>
        <end position="352"/>
    </location>
</feature>
<evidence type="ECO:0000313" key="3">
    <source>
        <dbReference type="Proteomes" id="UP000054516"/>
    </source>
</evidence>
<dbReference type="InterPro" id="IPR010730">
    <property type="entry name" value="HET"/>
</dbReference>
<gene>
    <name evidence="2" type="ORF">SAMD00023353_3000860</name>
</gene>
<sequence length="658" mass="73023">MRAIAMFVELGQVEDRRWLLPSCPVCPPPPHVQWKPTYEDLKNGCAKCKLFVQGIIAICPPEARRLTVGWIWNYSVLTGRERDDSQARVAEGDGGVVYEIEFFIHPGSKTILVSSSHLPTEFHVGQPVPARTDLEETLRQIQNWYSLCVKSHDKCRSDSAPYIPTRLLDITSPQCESGVQLLETQASLLGSHVDYVCLSHCWGKSKPACITLKSTLANNRAGIQWASIPKTFQDVIEVLRRLHFRYLWIDSVCIVQDDTDDWAREAAAMCNVYSQAALTIAATNSPDSHHGLHSALPDTYKSHELSLALNDGRTTLPMWCRRPIPHFADNETHTARASEAAPLLQRGWVLQERLLSRRVLHFGASEAVWECLHRCECQCLGNGDSDRDGDRGDRFVNPKVVLGAFLHGPRTQYGSGHPGAPWLEIVEEYTGLALTFARDRLPALSGAARRSRQYRDGDRYVAGLWAREIARGLTWCARGPLARARPACWVAPTWSWASIDGGAWWPGKHLEIGARFLASAEATCVLAGPDPTGRLASASLAVRGPVADGILLWEDAGAEKLDRLFSVQFGSRKMTGCFWPDYELRGEGSVPHGSEISWLAVLGMVLPGGRGYEYAGLILRVSERVPGAFDRIGRLKVDSVEDHDFMMGCAVERKLTIV</sequence>
<reference evidence="2" key="1">
    <citation type="submission" date="2016-03" db="EMBL/GenBank/DDBJ databases">
        <title>Draft genome sequence of Rosellinia necatrix.</title>
        <authorList>
            <person name="Kanematsu S."/>
        </authorList>
    </citation>
    <scope>NUCLEOTIDE SEQUENCE [LARGE SCALE GENOMIC DNA]</scope>
    <source>
        <strain evidence="2">W97</strain>
    </source>
</reference>
<dbReference type="Pfam" id="PF06985">
    <property type="entry name" value="HET"/>
    <property type="match status" value="1"/>
</dbReference>
<dbReference type="STRING" id="77044.A0A1W2TJA4"/>
<dbReference type="EMBL" id="DF977475">
    <property type="protein sequence ID" value="GAP88287.2"/>
    <property type="molecule type" value="Genomic_DNA"/>
</dbReference>
<dbReference type="Proteomes" id="UP000054516">
    <property type="component" value="Unassembled WGS sequence"/>
</dbReference>
<dbReference type="OrthoDB" id="8300194at2759"/>
<dbReference type="AlphaFoldDB" id="A0A1W2TJA4"/>